<reference evidence="2 3" key="1">
    <citation type="journal article" date="2023" name="Commun. Biol.">
        <title>Genome analysis of Parmales, the sister group of diatoms, reveals the evolutionary specialization of diatoms from phago-mixotrophs to photoautotrophs.</title>
        <authorList>
            <person name="Ban H."/>
            <person name="Sato S."/>
            <person name="Yoshikawa S."/>
            <person name="Yamada K."/>
            <person name="Nakamura Y."/>
            <person name="Ichinomiya M."/>
            <person name="Sato N."/>
            <person name="Blanc-Mathieu R."/>
            <person name="Endo H."/>
            <person name="Kuwata A."/>
            <person name="Ogata H."/>
        </authorList>
    </citation>
    <scope>NUCLEOTIDE SEQUENCE [LARGE SCALE GENOMIC DNA]</scope>
</reference>
<protein>
    <submittedName>
        <fullName evidence="2">Uncharacterized protein</fullName>
    </submittedName>
</protein>
<feature type="compositionally biased region" description="Basic and acidic residues" evidence="1">
    <location>
        <begin position="49"/>
        <end position="59"/>
    </location>
</feature>
<comment type="caution">
    <text evidence="2">The sequence shown here is derived from an EMBL/GenBank/DDBJ whole genome shotgun (WGS) entry which is preliminary data.</text>
</comment>
<feature type="compositionally biased region" description="Basic and acidic residues" evidence="1">
    <location>
        <begin position="26"/>
        <end position="39"/>
    </location>
</feature>
<feature type="compositionally biased region" description="Polar residues" evidence="1">
    <location>
        <begin position="141"/>
        <end position="153"/>
    </location>
</feature>
<feature type="region of interest" description="Disordered" evidence="1">
    <location>
        <begin position="110"/>
        <end position="196"/>
    </location>
</feature>
<evidence type="ECO:0000256" key="1">
    <source>
        <dbReference type="SAM" id="MobiDB-lite"/>
    </source>
</evidence>
<dbReference type="EMBL" id="BRYB01002791">
    <property type="protein sequence ID" value="GMI25519.1"/>
    <property type="molecule type" value="Genomic_DNA"/>
</dbReference>
<proteinExistence type="predicted"/>
<organism evidence="2 3">
    <name type="scientific">Tetraparma gracilis</name>
    <dbReference type="NCBI Taxonomy" id="2962635"/>
    <lineage>
        <taxon>Eukaryota</taxon>
        <taxon>Sar</taxon>
        <taxon>Stramenopiles</taxon>
        <taxon>Ochrophyta</taxon>
        <taxon>Bolidophyceae</taxon>
        <taxon>Parmales</taxon>
        <taxon>Triparmaceae</taxon>
        <taxon>Tetraparma</taxon>
    </lineage>
</organism>
<accession>A0ABQ6MFR5</accession>
<feature type="region of interest" description="Disordered" evidence="1">
    <location>
        <begin position="1"/>
        <end position="59"/>
    </location>
</feature>
<evidence type="ECO:0000313" key="2">
    <source>
        <dbReference type="EMBL" id="GMI25519.1"/>
    </source>
</evidence>
<feature type="compositionally biased region" description="Basic and acidic residues" evidence="1">
    <location>
        <begin position="1"/>
        <end position="10"/>
    </location>
</feature>
<sequence length="196" mass="21348">MSDVPSDWRRASMGPSSELSTSLRALSDEFRSRAESKDGEDVDVDNIDSETRDHVPTEWRRASISEKMETKVSEAKAVPREWRRASVHNPSADDVESLVEGGKLRARSLQKNEAFESSKRKVTAKMGGMEVPDGWVGLKGLSNTSELSRNSEASFADDDAKGVDARESSTRSIGSSGGEAKGDAGMTVESNPYMMN</sequence>
<feature type="compositionally biased region" description="Polar residues" evidence="1">
    <location>
        <begin position="14"/>
        <end position="24"/>
    </location>
</feature>
<gene>
    <name evidence="2" type="ORF">TeGR_g1314</name>
</gene>
<dbReference type="Proteomes" id="UP001165060">
    <property type="component" value="Unassembled WGS sequence"/>
</dbReference>
<evidence type="ECO:0000313" key="3">
    <source>
        <dbReference type="Proteomes" id="UP001165060"/>
    </source>
</evidence>
<feature type="compositionally biased region" description="Basic and acidic residues" evidence="1">
    <location>
        <begin position="158"/>
        <end position="169"/>
    </location>
</feature>
<name>A0ABQ6MFR5_9STRA</name>
<keyword evidence="3" id="KW-1185">Reference proteome</keyword>